<keyword evidence="6" id="KW-1185">Reference proteome</keyword>
<dbReference type="SUPFAM" id="SSF56784">
    <property type="entry name" value="HAD-like"/>
    <property type="match status" value="1"/>
</dbReference>
<gene>
    <name evidence="5" type="ORF">GGR16_003324</name>
</gene>
<sequence>MLPELVIFDCDGVLVDSEPISIAVLREVVAGSGVILEEEIAYRRFLGRSITSVAATMEEEFGLAITDGHLADMRTLLYERFRSELRPIPGVAEAIDALTMPRCVASSSQPERIRLSLAVTGLLERLEPHIYSASMVKNGKPAPDLFLHAASAMGASPAACVVVEDSTAGIEAARRAGMRVLAFTGGSHASRCGLREAAAALRPDAIFDDMRQLPALIGALERTGP</sequence>
<comment type="cofactor">
    <cofactor evidence="1">
        <name>Mg(2+)</name>
        <dbReference type="ChEBI" id="CHEBI:18420"/>
    </cofactor>
</comment>
<dbReference type="SFLD" id="SFLDG01129">
    <property type="entry name" value="C1.5:_HAD__Beta-PGM__Phosphata"/>
    <property type="match status" value="1"/>
</dbReference>
<comment type="caution">
    <text evidence="5">The sequence shown here is derived from an EMBL/GenBank/DDBJ whole genome shotgun (WGS) entry which is preliminary data.</text>
</comment>
<dbReference type="Gene3D" id="3.40.50.1000">
    <property type="entry name" value="HAD superfamily/HAD-like"/>
    <property type="match status" value="1"/>
</dbReference>
<dbReference type="EMBL" id="JACIEN010000004">
    <property type="protein sequence ID" value="MBB4018277.1"/>
    <property type="molecule type" value="Genomic_DNA"/>
</dbReference>
<protein>
    <submittedName>
        <fullName evidence="5">HAD superfamily hydrolase (TIGR01509 family)</fullName>
    </submittedName>
</protein>
<dbReference type="GO" id="GO:0046872">
    <property type="term" value="F:metal ion binding"/>
    <property type="evidence" value="ECO:0007669"/>
    <property type="project" value="UniProtKB-KW"/>
</dbReference>
<dbReference type="InterPro" id="IPR036412">
    <property type="entry name" value="HAD-like_sf"/>
</dbReference>
<dbReference type="CDD" id="cd07526">
    <property type="entry name" value="HAD_BPGM_like"/>
    <property type="match status" value="1"/>
</dbReference>
<proteinExistence type="inferred from homology"/>
<dbReference type="Gene3D" id="1.10.150.240">
    <property type="entry name" value="Putative phosphatase, domain 2"/>
    <property type="match status" value="1"/>
</dbReference>
<dbReference type="InterPro" id="IPR006439">
    <property type="entry name" value="HAD-SF_hydro_IA"/>
</dbReference>
<evidence type="ECO:0000313" key="5">
    <source>
        <dbReference type="EMBL" id="MBB4018277.1"/>
    </source>
</evidence>
<organism evidence="5 6">
    <name type="scientific">Chelatococcus caeni</name>
    <dbReference type="NCBI Taxonomy" id="1348468"/>
    <lineage>
        <taxon>Bacteria</taxon>
        <taxon>Pseudomonadati</taxon>
        <taxon>Pseudomonadota</taxon>
        <taxon>Alphaproteobacteria</taxon>
        <taxon>Hyphomicrobiales</taxon>
        <taxon>Chelatococcaceae</taxon>
        <taxon>Chelatococcus</taxon>
    </lineage>
</organism>
<evidence type="ECO:0000256" key="1">
    <source>
        <dbReference type="ARBA" id="ARBA00001946"/>
    </source>
</evidence>
<dbReference type="SFLD" id="SFLDS00003">
    <property type="entry name" value="Haloacid_Dehalogenase"/>
    <property type="match status" value="1"/>
</dbReference>
<name>A0A840C7F6_9HYPH</name>
<keyword evidence="4" id="KW-0460">Magnesium</keyword>
<dbReference type="NCBIfam" id="TIGR01509">
    <property type="entry name" value="HAD-SF-IA-v3"/>
    <property type="match status" value="1"/>
</dbReference>
<evidence type="ECO:0000313" key="6">
    <source>
        <dbReference type="Proteomes" id="UP000577362"/>
    </source>
</evidence>
<evidence type="ECO:0000256" key="3">
    <source>
        <dbReference type="ARBA" id="ARBA00022723"/>
    </source>
</evidence>
<dbReference type="PANTHER" id="PTHR46193:SF10">
    <property type="entry name" value="6-PHOSPHOGLUCONATE PHOSPHATASE"/>
    <property type="match status" value="1"/>
</dbReference>
<dbReference type="InterPro" id="IPR023214">
    <property type="entry name" value="HAD_sf"/>
</dbReference>
<dbReference type="AlphaFoldDB" id="A0A840C7F6"/>
<evidence type="ECO:0000256" key="2">
    <source>
        <dbReference type="ARBA" id="ARBA00006171"/>
    </source>
</evidence>
<keyword evidence="3" id="KW-0479">Metal-binding</keyword>
<reference evidence="5 6" key="1">
    <citation type="submission" date="2020-08" db="EMBL/GenBank/DDBJ databases">
        <title>Genomic Encyclopedia of Type Strains, Phase IV (KMG-IV): sequencing the most valuable type-strain genomes for metagenomic binning, comparative biology and taxonomic classification.</title>
        <authorList>
            <person name="Goeker M."/>
        </authorList>
    </citation>
    <scope>NUCLEOTIDE SEQUENCE [LARGE SCALE GENOMIC DNA]</scope>
    <source>
        <strain evidence="5 6">DSM 103737</strain>
    </source>
</reference>
<dbReference type="GO" id="GO:0016787">
    <property type="term" value="F:hydrolase activity"/>
    <property type="evidence" value="ECO:0007669"/>
    <property type="project" value="UniProtKB-KW"/>
</dbReference>
<accession>A0A840C7F6</accession>
<comment type="similarity">
    <text evidence="2">Belongs to the HAD-like hydrolase superfamily. CbbY/CbbZ/Gph/YieH family.</text>
</comment>
<evidence type="ECO:0000256" key="4">
    <source>
        <dbReference type="ARBA" id="ARBA00022842"/>
    </source>
</evidence>
<dbReference type="InterPro" id="IPR051600">
    <property type="entry name" value="Beta-PGM-like"/>
</dbReference>
<dbReference type="PANTHER" id="PTHR46193">
    <property type="entry name" value="6-PHOSPHOGLUCONATE PHOSPHATASE"/>
    <property type="match status" value="1"/>
</dbReference>
<dbReference type="InterPro" id="IPR023198">
    <property type="entry name" value="PGP-like_dom2"/>
</dbReference>
<dbReference type="SFLD" id="SFLDG01135">
    <property type="entry name" value="C1.5.6:_HAD__Beta-PGM__Phospha"/>
    <property type="match status" value="1"/>
</dbReference>
<dbReference type="Pfam" id="PF00702">
    <property type="entry name" value="Hydrolase"/>
    <property type="match status" value="1"/>
</dbReference>
<dbReference type="Proteomes" id="UP000577362">
    <property type="component" value="Unassembled WGS sequence"/>
</dbReference>
<keyword evidence="5" id="KW-0378">Hydrolase</keyword>